<evidence type="ECO:0000313" key="1">
    <source>
        <dbReference type="EMBL" id="MFA0810831.1"/>
    </source>
</evidence>
<proteinExistence type="predicted"/>
<reference evidence="1 2" key="1">
    <citation type="submission" date="2024-08" db="EMBL/GenBank/DDBJ databases">
        <authorList>
            <person name="Ishaq N."/>
        </authorList>
    </citation>
    <scope>NUCLEOTIDE SEQUENCE [LARGE SCALE GENOMIC DNA]</scope>
    <source>
        <strain evidence="1 2">DSM 18651</strain>
    </source>
</reference>
<dbReference type="Pfam" id="PF19474">
    <property type="entry name" value="DUF6011"/>
    <property type="match status" value="1"/>
</dbReference>
<organism evidence="1 2">
    <name type="scientific">Microbulbifer epialgicus</name>
    <dbReference type="NCBI Taxonomy" id="393907"/>
    <lineage>
        <taxon>Bacteria</taxon>
        <taxon>Pseudomonadati</taxon>
        <taxon>Pseudomonadota</taxon>
        <taxon>Gammaproteobacteria</taxon>
        <taxon>Cellvibrionales</taxon>
        <taxon>Microbulbiferaceae</taxon>
        <taxon>Microbulbifer</taxon>
    </lineage>
</organism>
<dbReference type="EMBL" id="JBGMEK010000012">
    <property type="protein sequence ID" value="MFA0810831.1"/>
    <property type="molecule type" value="Genomic_DNA"/>
</dbReference>
<dbReference type="InterPro" id="IPR046053">
    <property type="entry name" value="DUF6011"/>
</dbReference>
<evidence type="ECO:0000313" key="2">
    <source>
        <dbReference type="Proteomes" id="UP001569428"/>
    </source>
</evidence>
<comment type="caution">
    <text evidence="1">The sequence shown here is derived from an EMBL/GenBank/DDBJ whole genome shotgun (WGS) entry which is preliminary data.</text>
</comment>
<dbReference type="RefSeq" id="WP_371838403.1">
    <property type="nucleotide sequence ID" value="NZ_JBGMEK010000012.1"/>
</dbReference>
<dbReference type="Proteomes" id="UP001569428">
    <property type="component" value="Unassembled WGS sequence"/>
</dbReference>
<keyword evidence="2" id="KW-1185">Reference proteome</keyword>
<name>A0ABV4NY16_9GAMM</name>
<gene>
    <name evidence="1" type="ORF">ACCI49_07835</name>
</gene>
<protein>
    <submittedName>
        <fullName evidence="1">DUF6011 domain-containing protein</fullName>
    </submittedName>
</protein>
<sequence>MNNSICSRCHKPITDPRSIARGMGPQCYINHGCQNDLFGSNAPVYDFSVKEVDGKKVLCIVDLYTDTSPTVTVTNGAELVLNEIAKKLGKLPEVIIYQDTEGEWDRIRASANGDFKGFSPLAKGLGRRITSESEALRIVSRH</sequence>
<accession>A0ABV4NY16</accession>